<accession>A0A7J5UJP3</accession>
<sequence length="96" mass="9529">MSTDDQQPGPLPWRAPNRGSGTSAPDPFAAPAPNRTDGGWNNPYRPAEGPYRGSAFGAPQPGGPQGGTGSQAGNPGPGQPGPLGPHGPWQPGGPQG</sequence>
<organism evidence="2 3">
    <name type="scientific">Georgenia thermotolerans</name>
    <dbReference type="NCBI Taxonomy" id="527326"/>
    <lineage>
        <taxon>Bacteria</taxon>
        <taxon>Bacillati</taxon>
        <taxon>Actinomycetota</taxon>
        <taxon>Actinomycetes</taxon>
        <taxon>Micrococcales</taxon>
        <taxon>Bogoriellaceae</taxon>
        <taxon>Georgenia</taxon>
    </lineage>
</organism>
<dbReference type="EMBL" id="WHJE01000269">
    <property type="protein sequence ID" value="KAE8762113.1"/>
    <property type="molecule type" value="Genomic_DNA"/>
</dbReference>
<reference evidence="2 3" key="1">
    <citation type="submission" date="2019-10" db="EMBL/GenBank/DDBJ databases">
        <title>Georgenia wutianyii sp. nov. and Georgenia yuyongxinii sp. nov. isolated from plateau pika (Ochotona curzoniae) in the Qinghai-Tibet plateau of China.</title>
        <authorList>
            <person name="Tian Z."/>
        </authorList>
    </citation>
    <scope>NUCLEOTIDE SEQUENCE [LARGE SCALE GENOMIC DNA]</scope>
    <source>
        <strain evidence="2 3">DSM 21501</strain>
    </source>
</reference>
<evidence type="ECO:0000313" key="3">
    <source>
        <dbReference type="Proteomes" id="UP000451860"/>
    </source>
</evidence>
<evidence type="ECO:0000313" key="2">
    <source>
        <dbReference type="EMBL" id="KAE8762113.1"/>
    </source>
</evidence>
<comment type="caution">
    <text evidence="2">The sequence shown here is derived from an EMBL/GenBank/DDBJ whole genome shotgun (WGS) entry which is preliminary data.</text>
</comment>
<evidence type="ECO:0000256" key="1">
    <source>
        <dbReference type="SAM" id="MobiDB-lite"/>
    </source>
</evidence>
<gene>
    <name evidence="2" type="ORF">GB883_21055</name>
</gene>
<dbReference type="AlphaFoldDB" id="A0A7J5UJP3"/>
<dbReference type="Proteomes" id="UP000451860">
    <property type="component" value="Unassembled WGS sequence"/>
</dbReference>
<feature type="region of interest" description="Disordered" evidence="1">
    <location>
        <begin position="1"/>
        <end position="96"/>
    </location>
</feature>
<protein>
    <submittedName>
        <fullName evidence="2">Uncharacterized protein</fullName>
    </submittedName>
</protein>
<proteinExistence type="predicted"/>
<feature type="non-terminal residue" evidence="2">
    <location>
        <position position="96"/>
    </location>
</feature>
<name>A0A7J5UJP3_9MICO</name>
<keyword evidence="3" id="KW-1185">Reference proteome</keyword>